<evidence type="ECO:0000259" key="2">
    <source>
        <dbReference type="SMART" id="SM00278"/>
    </source>
</evidence>
<dbReference type="Gene3D" id="1.10.150.320">
    <property type="entry name" value="Photosystem II 12 kDa extrinsic protein"/>
    <property type="match status" value="1"/>
</dbReference>
<evidence type="ECO:0000313" key="4">
    <source>
        <dbReference type="Proteomes" id="UP000028547"/>
    </source>
</evidence>
<dbReference type="InterPro" id="IPR051675">
    <property type="entry name" value="Endo/Exo/Phosphatase_dom_1"/>
</dbReference>
<protein>
    <submittedName>
        <fullName evidence="3">Competence protein ComEA</fullName>
    </submittedName>
</protein>
<feature type="domain" description="Helix-hairpin-helix DNA-binding motif class 1" evidence="2">
    <location>
        <begin position="41"/>
        <end position="60"/>
    </location>
</feature>
<feature type="chain" id="PRO_5001781441" evidence="1">
    <location>
        <begin position="21"/>
        <end position="119"/>
    </location>
</feature>
<organism evidence="3 4">
    <name type="scientific">Archangium violaceum Cb vi76</name>
    <dbReference type="NCBI Taxonomy" id="1406225"/>
    <lineage>
        <taxon>Bacteria</taxon>
        <taxon>Pseudomonadati</taxon>
        <taxon>Myxococcota</taxon>
        <taxon>Myxococcia</taxon>
        <taxon>Myxococcales</taxon>
        <taxon>Cystobacterineae</taxon>
        <taxon>Archangiaceae</taxon>
        <taxon>Archangium</taxon>
    </lineage>
</organism>
<dbReference type="InterPro" id="IPR010994">
    <property type="entry name" value="RuvA_2-like"/>
</dbReference>
<gene>
    <name evidence="3" type="ORF">Q664_49655</name>
</gene>
<dbReference type="PANTHER" id="PTHR21180">
    <property type="entry name" value="ENDONUCLEASE/EXONUCLEASE/PHOSPHATASE FAMILY DOMAIN-CONTAINING PROTEIN 1"/>
    <property type="match status" value="1"/>
</dbReference>
<proteinExistence type="predicted"/>
<feature type="signal peptide" evidence="1">
    <location>
        <begin position="1"/>
        <end position="20"/>
    </location>
</feature>
<dbReference type="Pfam" id="PF12836">
    <property type="entry name" value="HHH_3"/>
    <property type="match status" value="1"/>
</dbReference>
<dbReference type="Proteomes" id="UP000028547">
    <property type="component" value="Unassembled WGS sequence"/>
</dbReference>
<keyword evidence="1" id="KW-0732">Signal</keyword>
<name>A0A084SFG3_9BACT</name>
<dbReference type="SUPFAM" id="SSF47781">
    <property type="entry name" value="RuvA domain 2-like"/>
    <property type="match status" value="1"/>
</dbReference>
<comment type="caution">
    <text evidence="3">The sequence shown here is derived from an EMBL/GenBank/DDBJ whole genome shotgun (WGS) entry which is preliminary data.</text>
</comment>
<dbReference type="SMART" id="SM00278">
    <property type="entry name" value="HhH1"/>
    <property type="match status" value="2"/>
</dbReference>
<dbReference type="InterPro" id="IPR003583">
    <property type="entry name" value="Hlx-hairpin-Hlx_DNA-bd_motif"/>
</dbReference>
<dbReference type="GO" id="GO:0006281">
    <property type="term" value="P:DNA repair"/>
    <property type="evidence" value="ECO:0007669"/>
    <property type="project" value="InterPro"/>
</dbReference>
<dbReference type="EMBL" id="JPMI01000391">
    <property type="protein sequence ID" value="KFA87198.1"/>
    <property type="molecule type" value="Genomic_DNA"/>
</dbReference>
<feature type="domain" description="Helix-hairpin-helix DNA-binding motif class 1" evidence="2">
    <location>
        <begin position="70"/>
        <end position="89"/>
    </location>
</feature>
<dbReference type="GO" id="GO:0003677">
    <property type="term" value="F:DNA binding"/>
    <property type="evidence" value="ECO:0007669"/>
    <property type="project" value="InterPro"/>
</dbReference>
<accession>A0A084SFG3</accession>
<evidence type="ECO:0000256" key="1">
    <source>
        <dbReference type="SAM" id="SignalP"/>
    </source>
</evidence>
<sequence length="119" mass="13120">MRVAAVLGLWLWLGPGSAEAAQAKTRTQYTGVVNLNEATVAQLDLLPGVGEKAAQRIVTWRGKRAFKRIEELVRVKGFGKKQFLKLKPYLTLQGPTTLKVEKVPVRADEVRITGSVAKH</sequence>
<reference evidence="3 4" key="1">
    <citation type="submission" date="2014-07" db="EMBL/GenBank/DDBJ databases">
        <title>Draft Genome Sequence of Gephyronic Acid Producer, Cystobacter violaceus Strain Cb vi76.</title>
        <authorList>
            <person name="Stevens D.C."/>
            <person name="Young J."/>
            <person name="Carmichael R."/>
            <person name="Tan J."/>
            <person name="Taylor R.E."/>
        </authorList>
    </citation>
    <scope>NUCLEOTIDE SEQUENCE [LARGE SCALE GENOMIC DNA]</scope>
    <source>
        <strain evidence="3 4">Cb vi76</strain>
    </source>
</reference>
<evidence type="ECO:0000313" key="3">
    <source>
        <dbReference type="EMBL" id="KFA87198.1"/>
    </source>
</evidence>
<dbReference type="PANTHER" id="PTHR21180:SF32">
    <property type="entry name" value="ENDONUCLEASE_EXONUCLEASE_PHOSPHATASE FAMILY DOMAIN-CONTAINING PROTEIN 1"/>
    <property type="match status" value="1"/>
</dbReference>
<dbReference type="AlphaFoldDB" id="A0A084SFG3"/>